<dbReference type="AlphaFoldDB" id="A0A934ISI3"/>
<evidence type="ECO:0000313" key="3">
    <source>
        <dbReference type="Proteomes" id="UP000602124"/>
    </source>
</evidence>
<organism evidence="2 3">
    <name type="scientific">Devosia sediminis</name>
    <dbReference type="NCBI Taxonomy" id="2798801"/>
    <lineage>
        <taxon>Bacteria</taxon>
        <taxon>Pseudomonadati</taxon>
        <taxon>Pseudomonadota</taxon>
        <taxon>Alphaproteobacteria</taxon>
        <taxon>Hyphomicrobiales</taxon>
        <taxon>Devosiaceae</taxon>
        <taxon>Devosia</taxon>
    </lineage>
</organism>
<keyword evidence="3" id="KW-1185">Reference proteome</keyword>
<feature type="signal peptide" evidence="1">
    <location>
        <begin position="1"/>
        <end position="23"/>
    </location>
</feature>
<proteinExistence type="predicted"/>
<dbReference type="RefSeq" id="WP_198874736.1">
    <property type="nucleotide sequence ID" value="NZ_JAEKMH010000001.1"/>
</dbReference>
<keyword evidence="1" id="KW-0732">Signal</keyword>
<sequence>MTSRLLNAAALALAVGAVSSVLAFVITPQSVLALDAGEAEGVISVMEVLTEEFGESMTTDAAESFYDYDSLDSTMLIEEAGFDRDSWIAAYEAVSAGYMAIIPQDQIDAMFAEPLALLDASELPEDQKAEMRRHVEGLMVEMQALRERGQAHADVVRPFESRLAALFAGSFGE</sequence>
<protein>
    <recommendedName>
        <fullName evidence="4">DUF2059 domain-containing protein</fullName>
    </recommendedName>
</protein>
<gene>
    <name evidence="2" type="ORF">JEQ47_02105</name>
</gene>
<feature type="chain" id="PRO_5037849298" description="DUF2059 domain-containing protein" evidence="1">
    <location>
        <begin position="24"/>
        <end position="173"/>
    </location>
</feature>
<evidence type="ECO:0000313" key="2">
    <source>
        <dbReference type="EMBL" id="MBJ3783502.1"/>
    </source>
</evidence>
<comment type="caution">
    <text evidence="2">The sequence shown here is derived from an EMBL/GenBank/DDBJ whole genome shotgun (WGS) entry which is preliminary data.</text>
</comment>
<accession>A0A934ISI3</accession>
<name>A0A934ISI3_9HYPH</name>
<dbReference type="EMBL" id="JAEKMH010000001">
    <property type="protein sequence ID" value="MBJ3783502.1"/>
    <property type="molecule type" value="Genomic_DNA"/>
</dbReference>
<evidence type="ECO:0008006" key="4">
    <source>
        <dbReference type="Google" id="ProtNLM"/>
    </source>
</evidence>
<reference evidence="2" key="1">
    <citation type="submission" date="2020-12" db="EMBL/GenBank/DDBJ databases">
        <title>Devosia sp. MSA67 isolated from Mo River.</title>
        <authorList>
            <person name="Ma F."/>
            <person name="Zi Z."/>
        </authorList>
    </citation>
    <scope>NUCLEOTIDE SEQUENCE</scope>
    <source>
        <strain evidence="2">MSA67</strain>
    </source>
</reference>
<evidence type="ECO:0000256" key="1">
    <source>
        <dbReference type="SAM" id="SignalP"/>
    </source>
</evidence>
<dbReference type="Proteomes" id="UP000602124">
    <property type="component" value="Unassembled WGS sequence"/>
</dbReference>